<reference evidence="2" key="1">
    <citation type="submission" date="2019-04" db="EMBL/GenBank/DDBJ databases">
        <title>Genome assembly of Zosterops borbonicus 15179.</title>
        <authorList>
            <person name="Leroy T."/>
            <person name="Anselmetti Y."/>
            <person name="Tilak M.-K."/>
            <person name="Nabholz B."/>
        </authorList>
    </citation>
    <scope>NUCLEOTIDE SEQUENCE</scope>
    <source>
        <strain evidence="2">HGM_15179</strain>
        <tissue evidence="2">Muscle</tissue>
    </source>
</reference>
<proteinExistence type="predicted"/>
<feature type="region of interest" description="Disordered" evidence="1">
    <location>
        <begin position="142"/>
        <end position="177"/>
    </location>
</feature>
<dbReference type="Proteomes" id="UP000796761">
    <property type="component" value="Unassembled WGS sequence"/>
</dbReference>
<name>A0A8K1G8S0_9PASS</name>
<evidence type="ECO:0000313" key="3">
    <source>
        <dbReference type="Proteomes" id="UP000796761"/>
    </source>
</evidence>
<gene>
    <name evidence="2" type="ORF">HGM15179_013046</name>
</gene>
<dbReference type="AlphaFoldDB" id="A0A8K1G8S0"/>
<evidence type="ECO:0000256" key="1">
    <source>
        <dbReference type="SAM" id="MobiDB-lite"/>
    </source>
</evidence>
<sequence>MSGCEYFPFVHFKCVYCNEVWVTHCKGGDKPRSLCFKCLEEELSLTNRVLVLATNSSILELDSPEWYLVFQKGVRGRLDEKADILEVECQRTNKAPCRADPVKLLRWSIFKRRLEVQTSSSTPEEYPCFREDGLPRHWLQRNGHRQSQRDMTVESPASPEPSRVRDTQSAHQGSAQH</sequence>
<comment type="caution">
    <text evidence="2">The sequence shown here is derived from an EMBL/GenBank/DDBJ whole genome shotgun (WGS) entry which is preliminary data.</text>
</comment>
<organism evidence="2 3">
    <name type="scientific">Zosterops borbonicus</name>
    <dbReference type="NCBI Taxonomy" id="364589"/>
    <lineage>
        <taxon>Eukaryota</taxon>
        <taxon>Metazoa</taxon>
        <taxon>Chordata</taxon>
        <taxon>Craniata</taxon>
        <taxon>Vertebrata</taxon>
        <taxon>Euteleostomi</taxon>
        <taxon>Archelosauria</taxon>
        <taxon>Archosauria</taxon>
        <taxon>Dinosauria</taxon>
        <taxon>Saurischia</taxon>
        <taxon>Theropoda</taxon>
        <taxon>Coelurosauria</taxon>
        <taxon>Aves</taxon>
        <taxon>Neognathae</taxon>
        <taxon>Neoaves</taxon>
        <taxon>Telluraves</taxon>
        <taxon>Australaves</taxon>
        <taxon>Passeriformes</taxon>
        <taxon>Sylvioidea</taxon>
        <taxon>Zosteropidae</taxon>
        <taxon>Zosterops</taxon>
    </lineage>
</organism>
<keyword evidence="3" id="KW-1185">Reference proteome</keyword>
<protein>
    <submittedName>
        <fullName evidence="2">Uncharacterized protein</fullName>
    </submittedName>
</protein>
<dbReference type="EMBL" id="SWJQ01000464">
    <property type="protein sequence ID" value="TRZ14055.1"/>
    <property type="molecule type" value="Genomic_DNA"/>
</dbReference>
<accession>A0A8K1G8S0</accession>
<evidence type="ECO:0000313" key="2">
    <source>
        <dbReference type="EMBL" id="TRZ14055.1"/>
    </source>
</evidence>